<evidence type="ECO:0000313" key="3">
    <source>
        <dbReference type="Proteomes" id="UP001451571"/>
    </source>
</evidence>
<feature type="domain" description="NadR/Ttd14 AAA" evidence="1">
    <location>
        <begin position="27"/>
        <end position="179"/>
    </location>
</feature>
<protein>
    <submittedName>
        <fullName evidence="2">AAA family ATPase</fullName>
    </submittedName>
</protein>
<name>A0ABZ3ESK0_9FIRM</name>
<proteinExistence type="predicted"/>
<accession>A0ABZ3ESK0</accession>
<dbReference type="Proteomes" id="UP001451571">
    <property type="component" value="Chromosome"/>
</dbReference>
<sequence length="572" mass="66722">MDFKNFVKEHGLMLKKIEKEKNVSVVINAFGGPGAGKSTASLGIAEELKKLGYAAEYIPEYAKELVWDEDWNMLDGAEEHQFAILQEQIKRIDRLIGKVDFIITDAPILLNQIYHKNLTPEYEQMLRELFGQYDNFNFIVQRNAENFEKIGRIHDLEESLKKDNEIENMLDRYGLYYGIYSHDSVNKVISNVIKTYKKWLAEREARLVEKSYKGIVYVDKHGEGKDTETLYGNSAQDILTTLREKNKSLLKETQYINVYIGELNIDKNMYDNFAKYEIASGKNITPIYLNIPHISDRKEFKALAKTLSENGAKYNKFKNKFYITRDCDLNKFAEFLPVTGYYAEQEAYRQQSRNELDYRIFVGNEMYDNRATIYYNSDEEAIDIFGDDYGVHFPTLSEGETKEIIERFVLPDLKDVKNSNEEIIEYNGKMYSTGQYEVIKRALKDLMTYEQIEVFADPGLKNDLMEELRFALKDGLNIDQVIYIKNSCSEQWQMDFMRYGLQHGVPVEKLQPVIQDTTFNSMKDWTTKRNEIDKLKKELCKKPSLLSKIESKKKALPVADKSLNVREHESVK</sequence>
<evidence type="ECO:0000313" key="2">
    <source>
        <dbReference type="EMBL" id="XAH72299.1"/>
    </source>
</evidence>
<reference evidence="2 3" key="1">
    <citation type="submission" date="2024-02" db="EMBL/GenBank/DDBJ databases">
        <title>Bacterial strain from lacustrine sediment.</title>
        <authorList>
            <person name="Petit C."/>
            <person name="Fadhlaoui K."/>
        </authorList>
    </citation>
    <scope>NUCLEOTIDE SEQUENCE [LARGE SCALE GENOMIC DNA]</scope>
    <source>
        <strain evidence="2 3">IPX-CK</strain>
    </source>
</reference>
<keyword evidence="3" id="KW-1185">Reference proteome</keyword>
<dbReference type="InterPro" id="IPR038727">
    <property type="entry name" value="NadR/Ttd14_AAA_dom"/>
</dbReference>
<dbReference type="RefSeq" id="WP_342755917.1">
    <property type="nucleotide sequence ID" value="NZ_CP146256.1"/>
</dbReference>
<dbReference type="InterPro" id="IPR027417">
    <property type="entry name" value="P-loop_NTPase"/>
</dbReference>
<evidence type="ECO:0000259" key="1">
    <source>
        <dbReference type="Pfam" id="PF13521"/>
    </source>
</evidence>
<gene>
    <name evidence="2" type="ORF">V6984_12240</name>
</gene>
<dbReference type="EMBL" id="CP146256">
    <property type="protein sequence ID" value="XAH72299.1"/>
    <property type="molecule type" value="Genomic_DNA"/>
</dbReference>
<dbReference type="Pfam" id="PF13521">
    <property type="entry name" value="AAA_28"/>
    <property type="match status" value="1"/>
</dbReference>
<dbReference type="Gene3D" id="3.40.50.300">
    <property type="entry name" value="P-loop containing nucleotide triphosphate hydrolases"/>
    <property type="match status" value="1"/>
</dbReference>
<dbReference type="SUPFAM" id="SSF52540">
    <property type="entry name" value="P-loop containing nucleoside triphosphate hydrolases"/>
    <property type="match status" value="1"/>
</dbReference>
<organism evidence="2 3">
    <name type="scientific">Kineothrix sedimenti</name>
    <dbReference type="NCBI Taxonomy" id="3123317"/>
    <lineage>
        <taxon>Bacteria</taxon>
        <taxon>Bacillati</taxon>
        <taxon>Bacillota</taxon>
        <taxon>Clostridia</taxon>
        <taxon>Lachnospirales</taxon>
        <taxon>Lachnospiraceae</taxon>
        <taxon>Kineothrix</taxon>
    </lineage>
</organism>